<dbReference type="EMBL" id="VVIQ01000002">
    <property type="protein sequence ID" value="MUL27181.1"/>
    <property type="molecule type" value="Genomic_DNA"/>
</dbReference>
<name>A0A7C9LR20_9BACT</name>
<evidence type="ECO:0000313" key="2">
    <source>
        <dbReference type="Proteomes" id="UP000482295"/>
    </source>
</evidence>
<reference evidence="1 2" key="1">
    <citation type="submission" date="2019-09" db="EMBL/GenBank/DDBJ databases">
        <title>Prevotella A2879 sp. nov., isolated from an abscess of a patient.</title>
        <authorList>
            <person name="Buhl M."/>
            <person name="Oberhettinger P."/>
        </authorList>
    </citation>
    <scope>NUCLEOTIDE SEQUENCE [LARGE SCALE GENOMIC DNA]</scope>
    <source>
        <strain evidence="1 2">A2879</strain>
    </source>
</reference>
<accession>A0A7C9LR20</accession>
<organism evidence="1 2">
    <name type="scientific">Prevotella vespertina</name>
    <dbReference type="NCBI Taxonomy" id="2608404"/>
    <lineage>
        <taxon>Bacteria</taxon>
        <taxon>Pseudomonadati</taxon>
        <taxon>Bacteroidota</taxon>
        <taxon>Bacteroidia</taxon>
        <taxon>Bacteroidales</taxon>
        <taxon>Prevotellaceae</taxon>
        <taxon>Prevotella</taxon>
    </lineage>
</organism>
<dbReference type="AlphaFoldDB" id="A0A7C9LR20"/>
<evidence type="ECO:0000313" key="1">
    <source>
        <dbReference type="EMBL" id="MUL27181.1"/>
    </source>
</evidence>
<keyword evidence="2" id="KW-1185">Reference proteome</keyword>
<dbReference type="RefSeq" id="WP_155715216.1">
    <property type="nucleotide sequence ID" value="NZ_VVIQ01000002.1"/>
</dbReference>
<protein>
    <submittedName>
        <fullName evidence="1">Uncharacterized protein</fullName>
    </submittedName>
</protein>
<dbReference type="Proteomes" id="UP000482295">
    <property type="component" value="Unassembled WGS sequence"/>
</dbReference>
<sequence length="129" mass="14946">MSCNYPMMSQSQLNSAPWNEKEQSVITRDCEITETVTRKVTLATTDYSADSDYDDELGACSSVDTTETDWVAEYEEQEYSIIELLSKLKEYVSDDLRNTNHSPRRQKELRKLLLVCDSWKQEDVCVEEV</sequence>
<comment type="caution">
    <text evidence="1">The sequence shown here is derived from an EMBL/GenBank/DDBJ whole genome shotgun (WGS) entry which is preliminary data.</text>
</comment>
<proteinExistence type="predicted"/>
<gene>
    <name evidence="1" type="ORF">F0475_02345</name>
</gene>